<accession>A0AAX4JGS1</accession>
<sequence length="384" mass="45402">MSKYYKPKNTNIERIDQLNIVSKYLTSTFSKSESTHDFIPSSDIITVLLNHDKFIIHSDLEYIIKDIPPLIYNIREYIDSLYKCLDPIPPGSYISFIFNGVLGRTALLEIIDMFLKGKCKGILCQPYSLSLSMGLGIQHCIFVDEYNTHYNVYIVEDYVLHDCFTIKKDYNLKDNNQKDYNLKDNLDNNNKDYLQVNNKDFLVSVCLSDDQDYVEEYQKLRMTEDIEYYGCKICDYKSKEINNISEHIKTVHFINNDNKMGKPIFNKERSQIKNDIVKYKNNHKDLISEIISRIRFLYFNLDRLKRMNLRVVYTENLKINISDLCDQLKFLYNNVIPVLSDESYVYKGSELFKSLEISKECWISDKEWEAGRLRVLKDKILFNI</sequence>
<protein>
    <submittedName>
        <fullName evidence="1">Actin-related protein</fullName>
    </submittedName>
</protein>
<evidence type="ECO:0000313" key="1">
    <source>
        <dbReference type="EMBL" id="WUR05141.1"/>
    </source>
</evidence>
<dbReference type="EMBL" id="CP142737">
    <property type="protein sequence ID" value="WUR05141.1"/>
    <property type="molecule type" value="Genomic_DNA"/>
</dbReference>
<proteinExistence type="predicted"/>
<dbReference type="Pfam" id="PF17003">
    <property type="entry name" value="Actin_micro"/>
    <property type="match status" value="2"/>
</dbReference>
<gene>
    <name evidence="1" type="ORF">VNE69_12126</name>
</gene>
<dbReference type="GeneID" id="90542988"/>
<organism evidence="1 2">
    <name type="scientific">Vairimorpha necatrix</name>
    <dbReference type="NCBI Taxonomy" id="6039"/>
    <lineage>
        <taxon>Eukaryota</taxon>
        <taxon>Fungi</taxon>
        <taxon>Fungi incertae sedis</taxon>
        <taxon>Microsporidia</taxon>
        <taxon>Nosematidae</taxon>
        <taxon>Vairimorpha</taxon>
    </lineage>
</organism>
<dbReference type="Proteomes" id="UP001334084">
    <property type="component" value="Chromosome 12"/>
</dbReference>
<keyword evidence="2" id="KW-1185">Reference proteome</keyword>
<dbReference type="RefSeq" id="XP_065331286.1">
    <property type="nucleotide sequence ID" value="XM_065475214.1"/>
</dbReference>
<name>A0AAX4JGS1_9MICR</name>
<dbReference type="AlphaFoldDB" id="A0AAX4JGS1"/>
<dbReference type="KEGG" id="vnx:VNE69_12126"/>
<reference evidence="1" key="1">
    <citation type="journal article" date="2024" name="BMC Genomics">
        <title>Functional annotation of a divergent genome using sequence and structure-based similarity.</title>
        <authorList>
            <person name="Svedberg D."/>
            <person name="Winiger R.R."/>
            <person name="Berg A."/>
            <person name="Sharma H."/>
            <person name="Tellgren-Roth C."/>
            <person name="Debrunner-Vossbrinck B.A."/>
            <person name="Vossbrinck C.R."/>
            <person name="Barandun J."/>
        </authorList>
    </citation>
    <scope>NUCLEOTIDE SEQUENCE</scope>
    <source>
        <strain evidence="1">Illinois isolate</strain>
    </source>
</reference>
<evidence type="ECO:0000313" key="2">
    <source>
        <dbReference type="Proteomes" id="UP001334084"/>
    </source>
</evidence>